<dbReference type="Proteomes" id="UP001396334">
    <property type="component" value="Unassembled WGS sequence"/>
</dbReference>
<accession>A0ABR2U7N5</accession>
<reference evidence="2 3" key="1">
    <citation type="journal article" date="2024" name="G3 (Bethesda)">
        <title>Genome assembly of Hibiscus sabdariffa L. provides insights into metabolisms of medicinal natural products.</title>
        <authorList>
            <person name="Kim T."/>
        </authorList>
    </citation>
    <scope>NUCLEOTIDE SEQUENCE [LARGE SCALE GENOMIC DNA]</scope>
    <source>
        <strain evidence="2">TK-2024</strain>
        <tissue evidence="2">Old leaves</tissue>
    </source>
</reference>
<keyword evidence="3" id="KW-1185">Reference proteome</keyword>
<evidence type="ECO:0000313" key="3">
    <source>
        <dbReference type="Proteomes" id="UP001396334"/>
    </source>
</evidence>
<sequence>MHDCWTRRRPPRGGLVVPASDFTTTPGAEGRTGPPQGGEVDPTCKAGKPSQLPPTARTAQASFRPHQVTSRWRVEAQPCIAQENQGSIPIPPHKFQSRIVKGFAQDKDIEDSPLTISPKG</sequence>
<dbReference type="EMBL" id="JBBPBN010000002">
    <property type="protein sequence ID" value="KAK9045469.1"/>
    <property type="molecule type" value="Genomic_DNA"/>
</dbReference>
<feature type="region of interest" description="Disordered" evidence="1">
    <location>
        <begin position="1"/>
        <end position="70"/>
    </location>
</feature>
<name>A0ABR2U7N5_9ROSI</name>
<evidence type="ECO:0000256" key="1">
    <source>
        <dbReference type="SAM" id="MobiDB-lite"/>
    </source>
</evidence>
<proteinExistence type="predicted"/>
<protein>
    <submittedName>
        <fullName evidence="2">Uncharacterized protein</fullName>
    </submittedName>
</protein>
<evidence type="ECO:0000313" key="2">
    <source>
        <dbReference type="EMBL" id="KAK9045469.1"/>
    </source>
</evidence>
<gene>
    <name evidence="2" type="ORF">V6N11_059349</name>
</gene>
<organism evidence="2 3">
    <name type="scientific">Hibiscus sabdariffa</name>
    <name type="common">roselle</name>
    <dbReference type="NCBI Taxonomy" id="183260"/>
    <lineage>
        <taxon>Eukaryota</taxon>
        <taxon>Viridiplantae</taxon>
        <taxon>Streptophyta</taxon>
        <taxon>Embryophyta</taxon>
        <taxon>Tracheophyta</taxon>
        <taxon>Spermatophyta</taxon>
        <taxon>Magnoliopsida</taxon>
        <taxon>eudicotyledons</taxon>
        <taxon>Gunneridae</taxon>
        <taxon>Pentapetalae</taxon>
        <taxon>rosids</taxon>
        <taxon>malvids</taxon>
        <taxon>Malvales</taxon>
        <taxon>Malvaceae</taxon>
        <taxon>Malvoideae</taxon>
        <taxon>Hibiscus</taxon>
    </lineage>
</organism>
<comment type="caution">
    <text evidence="2">The sequence shown here is derived from an EMBL/GenBank/DDBJ whole genome shotgun (WGS) entry which is preliminary data.</text>
</comment>